<dbReference type="EMBL" id="CM042025">
    <property type="protein sequence ID" value="KAI3806684.1"/>
    <property type="molecule type" value="Genomic_DNA"/>
</dbReference>
<evidence type="ECO:0000313" key="1">
    <source>
        <dbReference type="EMBL" id="KAI3806684.1"/>
    </source>
</evidence>
<organism evidence="1 2">
    <name type="scientific">Smallanthus sonchifolius</name>
    <dbReference type="NCBI Taxonomy" id="185202"/>
    <lineage>
        <taxon>Eukaryota</taxon>
        <taxon>Viridiplantae</taxon>
        <taxon>Streptophyta</taxon>
        <taxon>Embryophyta</taxon>
        <taxon>Tracheophyta</taxon>
        <taxon>Spermatophyta</taxon>
        <taxon>Magnoliopsida</taxon>
        <taxon>eudicotyledons</taxon>
        <taxon>Gunneridae</taxon>
        <taxon>Pentapetalae</taxon>
        <taxon>asterids</taxon>
        <taxon>campanulids</taxon>
        <taxon>Asterales</taxon>
        <taxon>Asteraceae</taxon>
        <taxon>Asteroideae</taxon>
        <taxon>Heliantheae alliance</taxon>
        <taxon>Millerieae</taxon>
        <taxon>Smallanthus</taxon>
    </lineage>
</organism>
<reference evidence="1 2" key="2">
    <citation type="journal article" date="2022" name="Mol. Ecol. Resour.">
        <title>The genomes of chicory, endive, great burdock and yacon provide insights into Asteraceae paleo-polyploidization history and plant inulin production.</title>
        <authorList>
            <person name="Fan W."/>
            <person name="Wang S."/>
            <person name="Wang H."/>
            <person name="Wang A."/>
            <person name="Jiang F."/>
            <person name="Liu H."/>
            <person name="Zhao H."/>
            <person name="Xu D."/>
            <person name="Zhang Y."/>
        </authorList>
    </citation>
    <scope>NUCLEOTIDE SEQUENCE [LARGE SCALE GENOMIC DNA]</scope>
    <source>
        <strain evidence="2">cv. Yunnan</strain>
        <tissue evidence="1">Leaves</tissue>
    </source>
</reference>
<comment type="caution">
    <text evidence="1">The sequence shown here is derived from an EMBL/GenBank/DDBJ whole genome shotgun (WGS) entry which is preliminary data.</text>
</comment>
<protein>
    <submittedName>
        <fullName evidence="1">Uncharacterized protein</fullName>
    </submittedName>
</protein>
<keyword evidence="2" id="KW-1185">Reference proteome</keyword>
<name>A0ACB9IF99_9ASTR</name>
<accession>A0ACB9IF99</accession>
<reference evidence="2" key="1">
    <citation type="journal article" date="2022" name="Mol. Ecol. Resour.">
        <title>The genomes of chicory, endive, great burdock and yacon provide insights into Asteraceae palaeo-polyploidization history and plant inulin production.</title>
        <authorList>
            <person name="Fan W."/>
            <person name="Wang S."/>
            <person name="Wang H."/>
            <person name="Wang A."/>
            <person name="Jiang F."/>
            <person name="Liu H."/>
            <person name="Zhao H."/>
            <person name="Xu D."/>
            <person name="Zhang Y."/>
        </authorList>
    </citation>
    <scope>NUCLEOTIDE SEQUENCE [LARGE SCALE GENOMIC DNA]</scope>
    <source>
        <strain evidence="2">cv. Yunnan</strain>
    </source>
</reference>
<sequence>MAMSIMVSDLLIQAAFISTMLFMFLWMLNIPQNLFNKIRYRDKSSYAAKRHFVLGANLLSKSRSTKDRTAAAKLAKSAAEHADKSIAINPKDAAAHILKALALDQQGFTTSALEAFDAALSPLTAKSLSDGERGDALFKRAEIKMKVSKGEGVESAVADLVESVRLRSDNTATRRLLGECYEKKEMKEEALEAYRGWVKIEPESAVAQAALVRLGSTET</sequence>
<dbReference type="Proteomes" id="UP001056120">
    <property type="component" value="Linkage Group LG08"/>
</dbReference>
<gene>
    <name evidence="1" type="ORF">L1987_22598</name>
</gene>
<evidence type="ECO:0000313" key="2">
    <source>
        <dbReference type="Proteomes" id="UP001056120"/>
    </source>
</evidence>
<proteinExistence type="predicted"/>